<name>A0A9P5SB18_9FUNG</name>
<protein>
    <submittedName>
        <fullName evidence="2">Uncharacterized protein</fullName>
    </submittedName>
</protein>
<dbReference type="EMBL" id="JAAAUY010001948">
    <property type="protein sequence ID" value="KAF9317043.1"/>
    <property type="molecule type" value="Genomic_DNA"/>
</dbReference>
<feature type="non-terminal residue" evidence="2">
    <location>
        <position position="119"/>
    </location>
</feature>
<proteinExistence type="predicted"/>
<dbReference type="AlphaFoldDB" id="A0A9P5SB18"/>
<comment type="caution">
    <text evidence="2">The sequence shown here is derived from an EMBL/GenBank/DDBJ whole genome shotgun (WGS) entry which is preliminary data.</text>
</comment>
<gene>
    <name evidence="2" type="ORF">BG006_003431</name>
</gene>
<keyword evidence="3" id="KW-1185">Reference proteome</keyword>
<reference evidence="2" key="1">
    <citation type="journal article" date="2020" name="Fungal Divers.">
        <title>Resolving the Mortierellaceae phylogeny through synthesis of multi-gene phylogenetics and phylogenomics.</title>
        <authorList>
            <person name="Vandepol N."/>
            <person name="Liber J."/>
            <person name="Desiro A."/>
            <person name="Na H."/>
            <person name="Kennedy M."/>
            <person name="Barry K."/>
            <person name="Grigoriev I.V."/>
            <person name="Miller A.N."/>
            <person name="O'Donnell K."/>
            <person name="Stajich J.E."/>
            <person name="Bonito G."/>
        </authorList>
    </citation>
    <scope>NUCLEOTIDE SEQUENCE</scope>
    <source>
        <strain evidence="2">NVP1</strain>
    </source>
</reference>
<evidence type="ECO:0000313" key="3">
    <source>
        <dbReference type="Proteomes" id="UP000696485"/>
    </source>
</evidence>
<feature type="signal peptide" evidence="1">
    <location>
        <begin position="1"/>
        <end position="27"/>
    </location>
</feature>
<evidence type="ECO:0000313" key="2">
    <source>
        <dbReference type="EMBL" id="KAF9317043.1"/>
    </source>
</evidence>
<feature type="chain" id="PRO_5040272323" evidence="1">
    <location>
        <begin position="28"/>
        <end position="119"/>
    </location>
</feature>
<keyword evidence="1" id="KW-0732">Signal</keyword>
<dbReference type="Proteomes" id="UP000696485">
    <property type="component" value="Unassembled WGS sequence"/>
</dbReference>
<sequence length="119" mass="13200">MTSSDGMSTFLRLLLLISLSAILLANAEYRSYNGVGNNLNNPLAGSAWIPFLQNHTIAKKTSYPEQQLPLVSISCPTSPVPNQWAAGRCVSNIAMSYDTPTNNTKERERFMSTTYRTHM</sequence>
<accession>A0A9P5SB18</accession>
<evidence type="ECO:0000256" key="1">
    <source>
        <dbReference type="SAM" id="SignalP"/>
    </source>
</evidence>
<organism evidence="2 3">
    <name type="scientific">Podila minutissima</name>
    <dbReference type="NCBI Taxonomy" id="64525"/>
    <lineage>
        <taxon>Eukaryota</taxon>
        <taxon>Fungi</taxon>
        <taxon>Fungi incertae sedis</taxon>
        <taxon>Mucoromycota</taxon>
        <taxon>Mortierellomycotina</taxon>
        <taxon>Mortierellomycetes</taxon>
        <taxon>Mortierellales</taxon>
        <taxon>Mortierellaceae</taxon>
        <taxon>Podila</taxon>
    </lineage>
</organism>